<protein>
    <submittedName>
        <fullName evidence="1">Uncharacterized protein</fullName>
    </submittedName>
</protein>
<comment type="caution">
    <text evidence="1">The sequence shown here is derived from an EMBL/GenBank/DDBJ whole genome shotgun (WGS) entry which is preliminary data.</text>
</comment>
<gene>
    <name evidence="1" type="ORF">SDC9_132918</name>
</gene>
<dbReference type="EMBL" id="VSSQ01034035">
    <property type="protein sequence ID" value="MPM85836.1"/>
    <property type="molecule type" value="Genomic_DNA"/>
</dbReference>
<accession>A0A645D8V3</accession>
<evidence type="ECO:0000313" key="1">
    <source>
        <dbReference type="EMBL" id="MPM85836.1"/>
    </source>
</evidence>
<name>A0A645D8V3_9ZZZZ</name>
<organism evidence="1">
    <name type="scientific">bioreactor metagenome</name>
    <dbReference type="NCBI Taxonomy" id="1076179"/>
    <lineage>
        <taxon>unclassified sequences</taxon>
        <taxon>metagenomes</taxon>
        <taxon>ecological metagenomes</taxon>
    </lineage>
</organism>
<reference evidence="1" key="1">
    <citation type="submission" date="2019-08" db="EMBL/GenBank/DDBJ databases">
        <authorList>
            <person name="Kucharzyk K."/>
            <person name="Murdoch R.W."/>
            <person name="Higgins S."/>
            <person name="Loffler F."/>
        </authorList>
    </citation>
    <scope>NUCLEOTIDE SEQUENCE</scope>
</reference>
<sequence>MVRAGLCILPAEVFSKTFGFNVSCICIHKIRLQLFEHFCKTDNHNLIHAHYFPEFVNLRRADLKNKIAICVLFDLGCKLLPFFWRQFLGVRNSQHLEDMGFGLIDFYASNAHGPYYRTFSGFINSCDHHSWIAPS</sequence>
<dbReference type="AlphaFoldDB" id="A0A645D8V3"/>
<proteinExistence type="predicted"/>